<evidence type="ECO:0000313" key="6">
    <source>
        <dbReference type="Proteomes" id="UP000245539"/>
    </source>
</evidence>
<comment type="caution">
    <text evidence="5">The sequence shown here is derived from an EMBL/GenBank/DDBJ whole genome shotgun (WGS) entry which is preliminary data.</text>
</comment>
<sequence length="270" mass="28481">MKIPENTFKKALLEGKQQYGYWLGLCNPLSAELCGHAGYDWLLVDGEHAPNTLSSTLAQLQAIAGTPAHPVVRIAEGTTSVIKQYLDAGAQTLLIPMVETAEQARELVQAVQYPPKGVRGVGTALARASRWNMVDDYFGTVDAEMCLLVQVESVTALENLDEILAVDGVDGVFIGPADLAASMGHLGNPAHPEVKAAVETATRKIRKAGKPAGTLATSKAVSKHYESVGMQFIALGVDTMALAAAAKNSLINHLAEDGESSMVPEGNGAY</sequence>
<feature type="domain" description="HpcH/HpaI aldolase/citrate lyase" evidence="4">
    <location>
        <begin position="18"/>
        <end position="243"/>
    </location>
</feature>
<dbReference type="Gene3D" id="3.20.20.60">
    <property type="entry name" value="Phosphoenolpyruvate-binding domains"/>
    <property type="match status" value="1"/>
</dbReference>
<dbReference type="PANTHER" id="PTHR30502:SF0">
    <property type="entry name" value="PHOSPHOENOLPYRUVATE CARBOXYLASE FAMILY PROTEIN"/>
    <property type="match status" value="1"/>
</dbReference>
<dbReference type="InterPro" id="IPR050251">
    <property type="entry name" value="HpcH-HpaI_aldolase"/>
</dbReference>
<keyword evidence="2" id="KW-0479">Metal-binding</keyword>
<dbReference type="Pfam" id="PF03328">
    <property type="entry name" value="HpcH_HpaI"/>
    <property type="match status" value="1"/>
</dbReference>
<gene>
    <name evidence="5" type="ORF">DKW60_00240</name>
</gene>
<dbReference type="OrthoDB" id="86160at2"/>
<dbReference type="GO" id="GO:0046872">
    <property type="term" value="F:metal ion binding"/>
    <property type="evidence" value="ECO:0007669"/>
    <property type="project" value="UniProtKB-KW"/>
</dbReference>
<reference evidence="5 6" key="1">
    <citation type="submission" date="2018-05" db="EMBL/GenBank/DDBJ databases">
        <title>Leucothrix arctica sp. nov., isolated from Arctic seawater.</title>
        <authorList>
            <person name="Choi A."/>
            <person name="Baek K."/>
        </authorList>
    </citation>
    <scope>NUCLEOTIDE SEQUENCE [LARGE SCALE GENOMIC DNA]</scope>
    <source>
        <strain evidence="5 6">JCM 18388</strain>
    </source>
</reference>
<accession>A0A317CRF8</accession>
<keyword evidence="6" id="KW-1185">Reference proteome</keyword>
<evidence type="ECO:0000256" key="2">
    <source>
        <dbReference type="ARBA" id="ARBA00022723"/>
    </source>
</evidence>
<dbReference type="EMBL" id="QGKM01000001">
    <property type="protein sequence ID" value="PWR00672.1"/>
    <property type="molecule type" value="Genomic_DNA"/>
</dbReference>
<dbReference type="SUPFAM" id="SSF51621">
    <property type="entry name" value="Phosphoenolpyruvate/pyruvate domain"/>
    <property type="match status" value="1"/>
</dbReference>
<name>A0A317CRF8_9GAMM</name>
<dbReference type="GO" id="GO:0016832">
    <property type="term" value="F:aldehyde-lyase activity"/>
    <property type="evidence" value="ECO:0007669"/>
    <property type="project" value="TreeGrafter"/>
</dbReference>
<dbReference type="PANTHER" id="PTHR30502">
    <property type="entry name" value="2-KETO-3-DEOXY-L-RHAMNONATE ALDOLASE"/>
    <property type="match status" value="1"/>
</dbReference>
<evidence type="ECO:0000256" key="1">
    <source>
        <dbReference type="ARBA" id="ARBA00005568"/>
    </source>
</evidence>
<dbReference type="FunFam" id="3.20.20.60:FF:000004">
    <property type="entry name" value="5-keto-4-deoxy-D-glucarate aldolase"/>
    <property type="match status" value="1"/>
</dbReference>
<organism evidence="5 6">
    <name type="scientific">Leucothrix pacifica</name>
    <dbReference type="NCBI Taxonomy" id="1247513"/>
    <lineage>
        <taxon>Bacteria</taxon>
        <taxon>Pseudomonadati</taxon>
        <taxon>Pseudomonadota</taxon>
        <taxon>Gammaproteobacteria</taxon>
        <taxon>Thiotrichales</taxon>
        <taxon>Thiotrichaceae</taxon>
        <taxon>Leucothrix</taxon>
    </lineage>
</organism>
<dbReference type="RefSeq" id="WP_109835653.1">
    <property type="nucleotide sequence ID" value="NZ_QGKM01000001.1"/>
</dbReference>
<protein>
    <submittedName>
        <fullName evidence="5">2-keto-3-deoxy-L-rhamnonate aldolase</fullName>
    </submittedName>
</protein>
<evidence type="ECO:0000256" key="3">
    <source>
        <dbReference type="ARBA" id="ARBA00023239"/>
    </source>
</evidence>
<keyword evidence="3" id="KW-0456">Lyase</keyword>
<proteinExistence type="inferred from homology"/>
<evidence type="ECO:0000313" key="5">
    <source>
        <dbReference type="EMBL" id="PWR00672.1"/>
    </source>
</evidence>
<dbReference type="InterPro" id="IPR040442">
    <property type="entry name" value="Pyrv_kinase-like_dom_sf"/>
</dbReference>
<dbReference type="InterPro" id="IPR005000">
    <property type="entry name" value="Aldolase/citrate-lyase_domain"/>
</dbReference>
<dbReference type="GO" id="GO:0005737">
    <property type="term" value="C:cytoplasm"/>
    <property type="evidence" value="ECO:0007669"/>
    <property type="project" value="UniProtKB-ARBA"/>
</dbReference>
<dbReference type="Proteomes" id="UP000245539">
    <property type="component" value="Unassembled WGS sequence"/>
</dbReference>
<comment type="similarity">
    <text evidence="1">Belongs to the HpcH/HpaI aldolase family.</text>
</comment>
<dbReference type="AlphaFoldDB" id="A0A317CRF8"/>
<dbReference type="InterPro" id="IPR015813">
    <property type="entry name" value="Pyrv/PenolPyrv_kinase-like_dom"/>
</dbReference>
<evidence type="ECO:0000259" key="4">
    <source>
        <dbReference type="Pfam" id="PF03328"/>
    </source>
</evidence>